<evidence type="ECO:0000313" key="2">
    <source>
        <dbReference type="Proteomes" id="UP000058305"/>
    </source>
</evidence>
<dbReference type="RefSeq" id="WP_067228560.1">
    <property type="nucleotide sequence ID" value="NZ_CP014145.1"/>
</dbReference>
<organism evidence="1 2">
    <name type="scientific">Microterricola viridarii</name>
    <dbReference type="NCBI Taxonomy" id="412690"/>
    <lineage>
        <taxon>Bacteria</taxon>
        <taxon>Bacillati</taxon>
        <taxon>Actinomycetota</taxon>
        <taxon>Actinomycetes</taxon>
        <taxon>Micrococcales</taxon>
        <taxon>Microbacteriaceae</taxon>
        <taxon>Microterricola</taxon>
    </lineage>
</organism>
<sequence length="157" mass="17211">MTAAEVAPVTLETMVAALNLEDVKFYELSCKLAEATPVAETQEPAEVAIVWGVRLRHAEREFGVRLKVEVSSPECRIVTDIAAEYVSQEVLILARDTVSEFVNGVALMQLFPFIRESVMTASTRVLGQPILLPVFQRGELTLELGDGPDISFGMSVE</sequence>
<evidence type="ECO:0000313" key="1">
    <source>
        <dbReference type="EMBL" id="AMB59181.1"/>
    </source>
</evidence>
<accession>A0A0X8E517</accession>
<keyword evidence="2" id="KW-1185">Reference proteome</keyword>
<reference evidence="2" key="2">
    <citation type="submission" date="2016-01" db="EMBL/GenBank/DDBJ databases">
        <title>First complete genome sequence of a species in the genus Microterricola, an extremophilic cold active enzyme producing strain ERGS5:02 isolated from Sikkim Himalaya.</title>
        <authorList>
            <person name="Kumar R."/>
            <person name="Singh D."/>
            <person name="Swarnkar M.K."/>
        </authorList>
    </citation>
    <scope>NUCLEOTIDE SEQUENCE [LARGE SCALE GENOMIC DNA]</scope>
    <source>
        <strain evidence="2">ERGS5:02</strain>
    </source>
</reference>
<reference evidence="1 2" key="1">
    <citation type="journal article" date="2016" name="J. Biotechnol.">
        <title>First complete genome sequence of a species in the genus Microterricola, an extremophilic cold active enzyme producing bacterial strain ERGS5:02 isolated from Sikkim Himalaya.</title>
        <authorList>
            <person name="Himanshu"/>
            <person name="Swarnkar M.K."/>
            <person name="Singh D."/>
            <person name="Kumar R."/>
        </authorList>
    </citation>
    <scope>NUCLEOTIDE SEQUENCE [LARGE SCALE GENOMIC DNA]</scope>
    <source>
        <strain evidence="1 2">ERGS5:02</strain>
    </source>
</reference>
<proteinExistence type="predicted"/>
<evidence type="ECO:0008006" key="3">
    <source>
        <dbReference type="Google" id="ProtNLM"/>
    </source>
</evidence>
<dbReference type="EMBL" id="CP014145">
    <property type="protein sequence ID" value="AMB59181.1"/>
    <property type="molecule type" value="Genomic_DNA"/>
</dbReference>
<dbReference type="KEGG" id="mvd:AWU67_10255"/>
<dbReference type="Proteomes" id="UP000058305">
    <property type="component" value="Chromosome"/>
</dbReference>
<protein>
    <recommendedName>
        <fullName evidence="3">Preprotein translocase subunit SecB</fullName>
    </recommendedName>
</protein>
<name>A0A0X8E517_9MICO</name>
<gene>
    <name evidence="1" type="ORF">AWU67_10255</name>
</gene>
<dbReference type="AlphaFoldDB" id="A0A0X8E517"/>